<keyword evidence="2" id="KW-0472">Membrane</keyword>
<feature type="transmembrane region" description="Helical" evidence="2">
    <location>
        <begin position="40"/>
        <end position="61"/>
    </location>
</feature>
<sequence length="303" mass="33495">MAYTRKQIVTCISIIYLVLSTALAAFASSRANNLSVPIPATLSGFATALPVVAGIVLEIGYDLSRRQEHRKKIPRGETPRPPLVLAVNTIIFIYSTVVITLLGTHASPPSGLNCGLEQKWGSLFRKKDEEGIRAIQDAYHCCGFVNSHDRAWPFPDKSHTAHACEEAFGRTQGCFRPWKAEEQNMAGILMGVVGLVFLWQMAIITFPMRPTPLHSILPTRVSRFLTDEELGSNRGPQQAIDYLPDFQRYSDRVAEESESEDEPTPQQTLEGGVQQVRGVLTGSGIGTGAEEEHPHPENEWSRN</sequence>
<dbReference type="EMBL" id="ML977355">
    <property type="protein sequence ID" value="KAF2107344.1"/>
    <property type="molecule type" value="Genomic_DNA"/>
</dbReference>
<dbReference type="OrthoDB" id="71600at2759"/>
<feature type="transmembrane region" description="Helical" evidence="2">
    <location>
        <begin position="82"/>
        <end position="103"/>
    </location>
</feature>
<proteinExistence type="predicted"/>
<keyword evidence="4" id="KW-1185">Reference proteome</keyword>
<evidence type="ECO:0000313" key="3">
    <source>
        <dbReference type="EMBL" id="KAF2107344.1"/>
    </source>
</evidence>
<reference evidence="3" key="1">
    <citation type="journal article" date="2020" name="Stud. Mycol.">
        <title>101 Dothideomycetes genomes: a test case for predicting lifestyles and emergence of pathogens.</title>
        <authorList>
            <person name="Haridas S."/>
            <person name="Albert R."/>
            <person name="Binder M."/>
            <person name="Bloem J."/>
            <person name="Labutti K."/>
            <person name="Salamov A."/>
            <person name="Andreopoulos B."/>
            <person name="Baker S."/>
            <person name="Barry K."/>
            <person name="Bills G."/>
            <person name="Bluhm B."/>
            <person name="Cannon C."/>
            <person name="Castanera R."/>
            <person name="Culley D."/>
            <person name="Daum C."/>
            <person name="Ezra D."/>
            <person name="Gonzalez J."/>
            <person name="Henrissat B."/>
            <person name="Kuo A."/>
            <person name="Liang C."/>
            <person name="Lipzen A."/>
            <person name="Lutzoni F."/>
            <person name="Magnuson J."/>
            <person name="Mondo S."/>
            <person name="Nolan M."/>
            <person name="Ohm R."/>
            <person name="Pangilinan J."/>
            <person name="Park H.-J."/>
            <person name="Ramirez L."/>
            <person name="Alfaro M."/>
            <person name="Sun H."/>
            <person name="Tritt A."/>
            <person name="Yoshinaga Y."/>
            <person name="Zwiers L.-H."/>
            <person name="Turgeon B."/>
            <person name="Goodwin S."/>
            <person name="Spatafora J."/>
            <person name="Crous P."/>
            <person name="Grigoriev I."/>
        </authorList>
    </citation>
    <scope>NUCLEOTIDE SEQUENCE</scope>
    <source>
        <strain evidence="3">CBS 627.86</strain>
    </source>
</reference>
<evidence type="ECO:0000256" key="1">
    <source>
        <dbReference type="SAM" id="MobiDB-lite"/>
    </source>
</evidence>
<feature type="compositionally biased region" description="Basic and acidic residues" evidence="1">
    <location>
        <begin position="290"/>
        <end position="303"/>
    </location>
</feature>
<name>A0A6A5YKU8_9PLEO</name>
<organism evidence="3 4">
    <name type="scientific">Lophiotrema nucula</name>
    <dbReference type="NCBI Taxonomy" id="690887"/>
    <lineage>
        <taxon>Eukaryota</taxon>
        <taxon>Fungi</taxon>
        <taxon>Dikarya</taxon>
        <taxon>Ascomycota</taxon>
        <taxon>Pezizomycotina</taxon>
        <taxon>Dothideomycetes</taxon>
        <taxon>Pleosporomycetidae</taxon>
        <taxon>Pleosporales</taxon>
        <taxon>Lophiotremataceae</taxon>
        <taxon>Lophiotrema</taxon>
    </lineage>
</organism>
<evidence type="ECO:0000313" key="4">
    <source>
        <dbReference type="Proteomes" id="UP000799770"/>
    </source>
</evidence>
<protein>
    <recommendedName>
        <fullName evidence="5">Tetraspanin Tsp3</fullName>
    </recommendedName>
</protein>
<evidence type="ECO:0008006" key="5">
    <source>
        <dbReference type="Google" id="ProtNLM"/>
    </source>
</evidence>
<gene>
    <name evidence="3" type="ORF">BDV96DRAFT_616965</name>
</gene>
<accession>A0A6A5YKU8</accession>
<dbReference type="AlphaFoldDB" id="A0A6A5YKU8"/>
<keyword evidence="2" id="KW-0812">Transmembrane</keyword>
<feature type="transmembrane region" description="Helical" evidence="2">
    <location>
        <begin position="185"/>
        <end position="206"/>
    </location>
</feature>
<feature type="region of interest" description="Disordered" evidence="1">
    <location>
        <begin position="253"/>
        <end position="303"/>
    </location>
</feature>
<keyword evidence="2" id="KW-1133">Transmembrane helix</keyword>
<evidence type="ECO:0000256" key="2">
    <source>
        <dbReference type="SAM" id="Phobius"/>
    </source>
</evidence>
<dbReference type="Proteomes" id="UP000799770">
    <property type="component" value="Unassembled WGS sequence"/>
</dbReference>